<dbReference type="Pfam" id="PF05331">
    <property type="entry name" value="DUF742"/>
    <property type="match status" value="1"/>
</dbReference>
<dbReference type="Gene3D" id="1.10.10.10">
    <property type="entry name" value="Winged helix-like DNA-binding domain superfamily/Winged helix DNA-binding domain"/>
    <property type="match status" value="1"/>
</dbReference>
<reference evidence="2" key="1">
    <citation type="journal article" date="2019" name="Int. J. Syst. Evol. Microbiol.">
        <title>The Global Catalogue of Microorganisms (GCM) 10K type strain sequencing project: providing services to taxonomists for standard genome sequencing and annotation.</title>
        <authorList>
            <consortium name="The Broad Institute Genomics Platform"/>
            <consortium name="The Broad Institute Genome Sequencing Center for Infectious Disease"/>
            <person name="Wu L."/>
            <person name="Ma J."/>
        </authorList>
    </citation>
    <scope>NUCLEOTIDE SEQUENCE [LARGE SCALE GENOMIC DNA]</scope>
    <source>
        <strain evidence="2">ICMP 6774ER</strain>
    </source>
</reference>
<dbReference type="PANTHER" id="PTHR36221">
    <property type="entry name" value="DUF742 DOMAIN-CONTAINING PROTEIN"/>
    <property type="match status" value="1"/>
</dbReference>
<dbReference type="InterPro" id="IPR036388">
    <property type="entry name" value="WH-like_DNA-bd_sf"/>
</dbReference>
<evidence type="ECO:0000313" key="2">
    <source>
        <dbReference type="Proteomes" id="UP001597368"/>
    </source>
</evidence>
<dbReference type="EMBL" id="JBHUFV010000083">
    <property type="protein sequence ID" value="MFD1939468.1"/>
    <property type="molecule type" value="Genomic_DNA"/>
</dbReference>
<organism evidence="1 2">
    <name type="scientific">Nonomuraea mangrovi</name>
    <dbReference type="NCBI Taxonomy" id="2316207"/>
    <lineage>
        <taxon>Bacteria</taxon>
        <taxon>Bacillati</taxon>
        <taxon>Actinomycetota</taxon>
        <taxon>Actinomycetes</taxon>
        <taxon>Streptosporangiales</taxon>
        <taxon>Streptosporangiaceae</taxon>
        <taxon>Nonomuraea</taxon>
    </lineage>
</organism>
<dbReference type="InterPro" id="IPR007995">
    <property type="entry name" value="DUF742"/>
</dbReference>
<dbReference type="InterPro" id="IPR036390">
    <property type="entry name" value="WH_DNA-bd_sf"/>
</dbReference>
<sequence>MTRSGAPEQEVDPSLLRPFVITRGRTQPVRGAFNLITQAVAVAERPALGLDPEHAAILRLSRAPIAVAELASHLDLPPGTVCVLLGDLLAHDLIDVQHPHPDTDIHDPRVYKAVLDGLRSL</sequence>
<accession>A0ABW4TBU0</accession>
<name>A0ABW4TBU0_9ACTN</name>
<dbReference type="SUPFAM" id="SSF46785">
    <property type="entry name" value="Winged helix' DNA-binding domain"/>
    <property type="match status" value="1"/>
</dbReference>
<gene>
    <name evidence="1" type="ORF">ACFSKW_49205</name>
</gene>
<dbReference type="Proteomes" id="UP001597368">
    <property type="component" value="Unassembled WGS sequence"/>
</dbReference>
<dbReference type="PANTHER" id="PTHR36221:SF1">
    <property type="entry name" value="DUF742 DOMAIN-CONTAINING PROTEIN"/>
    <property type="match status" value="1"/>
</dbReference>
<proteinExistence type="predicted"/>
<dbReference type="RefSeq" id="WP_379581981.1">
    <property type="nucleotide sequence ID" value="NZ_JBHUFV010000083.1"/>
</dbReference>
<keyword evidence="2" id="KW-1185">Reference proteome</keyword>
<protein>
    <submittedName>
        <fullName evidence="1">DUF742 domain-containing protein</fullName>
    </submittedName>
</protein>
<evidence type="ECO:0000313" key="1">
    <source>
        <dbReference type="EMBL" id="MFD1939468.1"/>
    </source>
</evidence>
<comment type="caution">
    <text evidence="1">The sequence shown here is derived from an EMBL/GenBank/DDBJ whole genome shotgun (WGS) entry which is preliminary data.</text>
</comment>